<dbReference type="EMBL" id="VRLW01000002">
    <property type="protein sequence ID" value="KAA1257415.1"/>
    <property type="molecule type" value="Genomic_DNA"/>
</dbReference>
<proteinExistence type="predicted"/>
<protein>
    <submittedName>
        <fullName evidence="2">Uncharacterized protein</fullName>
    </submittedName>
</protein>
<reference evidence="2 3" key="1">
    <citation type="submission" date="2019-08" db="EMBL/GenBank/DDBJ databases">
        <title>Deep-cultivation of Planctomycetes and their phenomic and genomic characterization uncovers novel biology.</title>
        <authorList>
            <person name="Wiegand S."/>
            <person name="Jogler M."/>
            <person name="Boedeker C."/>
            <person name="Pinto D."/>
            <person name="Vollmers J."/>
            <person name="Rivas-Marin E."/>
            <person name="Kohn T."/>
            <person name="Peeters S.H."/>
            <person name="Heuer A."/>
            <person name="Rast P."/>
            <person name="Oberbeckmann S."/>
            <person name="Bunk B."/>
            <person name="Jeske O."/>
            <person name="Meyerdierks A."/>
            <person name="Storesund J.E."/>
            <person name="Kallscheuer N."/>
            <person name="Luecker S."/>
            <person name="Lage O.M."/>
            <person name="Pohl T."/>
            <person name="Merkel B.J."/>
            <person name="Hornburger P."/>
            <person name="Mueller R.-W."/>
            <person name="Bruemmer F."/>
            <person name="Labrenz M."/>
            <person name="Spormann A.M."/>
            <person name="Op Den Camp H."/>
            <person name="Overmann J."/>
            <person name="Amann R."/>
            <person name="Jetten M.S.M."/>
            <person name="Mascher T."/>
            <person name="Medema M.H."/>
            <person name="Devos D.P."/>
            <person name="Kaster A.-K."/>
            <person name="Ovreas L."/>
            <person name="Rohde M."/>
            <person name="Galperin M.Y."/>
            <person name="Jogler C."/>
        </authorList>
    </citation>
    <scope>NUCLEOTIDE SEQUENCE [LARGE SCALE GENOMIC DNA]</scope>
    <source>
        <strain evidence="2 3">LF1</strain>
    </source>
</reference>
<sequence>MAWSDRHGIHASVVPRRARGGQQVSAAQSDNATDHRVGSVDVPFENGRKPDSGASDGYPPFWGFD</sequence>
<evidence type="ECO:0000256" key="1">
    <source>
        <dbReference type="SAM" id="MobiDB-lite"/>
    </source>
</evidence>
<name>A0A5B1CBN9_9BACT</name>
<gene>
    <name evidence="2" type="ORF">LF1_52640</name>
</gene>
<feature type="region of interest" description="Disordered" evidence="1">
    <location>
        <begin position="1"/>
        <end position="65"/>
    </location>
</feature>
<keyword evidence="3" id="KW-1185">Reference proteome</keyword>
<feature type="compositionally biased region" description="Polar residues" evidence="1">
    <location>
        <begin position="22"/>
        <end position="31"/>
    </location>
</feature>
<comment type="caution">
    <text evidence="2">The sequence shown here is derived from an EMBL/GenBank/DDBJ whole genome shotgun (WGS) entry which is preliminary data.</text>
</comment>
<dbReference type="AlphaFoldDB" id="A0A5B1CBN9"/>
<evidence type="ECO:0000313" key="2">
    <source>
        <dbReference type="EMBL" id="KAA1257415.1"/>
    </source>
</evidence>
<evidence type="ECO:0000313" key="3">
    <source>
        <dbReference type="Proteomes" id="UP000322699"/>
    </source>
</evidence>
<organism evidence="2 3">
    <name type="scientific">Rubripirellula obstinata</name>
    <dbReference type="NCBI Taxonomy" id="406547"/>
    <lineage>
        <taxon>Bacteria</taxon>
        <taxon>Pseudomonadati</taxon>
        <taxon>Planctomycetota</taxon>
        <taxon>Planctomycetia</taxon>
        <taxon>Pirellulales</taxon>
        <taxon>Pirellulaceae</taxon>
        <taxon>Rubripirellula</taxon>
    </lineage>
</organism>
<accession>A0A5B1CBN9</accession>
<dbReference type="Proteomes" id="UP000322699">
    <property type="component" value="Unassembled WGS sequence"/>
</dbReference>